<name>A0A844QP69_9HYPH</name>
<keyword evidence="2" id="KW-1185">Reference proteome</keyword>
<dbReference type="Pfam" id="PF13714">
    <property type="entry name" value="PEP_mutase"/>
    <property type="match status" value="1"/>
</dbReference>
<dbReference type="Proteomes" id="UP000463224">
    <property type="component" value="Unassembled WGS sequence"/>
</dbReference>
<protein>
    <submittedName>
        <fullName evidence="1">Carboxyvinyl-carboxyphosphonate phosphorylmutase</fullName>
    </submittedName>
</protein>
<dbReference type="InterPro" id="IPR018523">
    <property type="entry name" value="Isocitrate_lyase_ph_CS"/>
</dbReference>
<organism evidence="1 2">
    <name type="scientific">Nitratireductor arenosus</name>
    <dbReference type="NCBI Taxonomy" id="2682096"/>
    <lineage>
        <taxon>Bacteria</taxon>
        <taxon>Pseudomonadati</taxon>
        <taxon>Pseudomonadota</taxon>
        <taxon>Alphaproteobacteria</taxon>
        <taxon>Hyphomicrobiales</taxon>
        <taxon>Phyllobacteriaceae</taxon>
        <taxon>Nitratireductor</taxon>
    </lineage>
</organism>
<evidence type="ECO:0000313" key="2">
    <source>
        <dbReference type="Proteomes" id="UP000463224"/>
    </source>
</evidence>
<dbReference type="InterPro" id="IPR039556">
    <property type="entry name" value="ICL/PEPM"/>
</dbReference>
<dbReference type="CDD" id="cd00377">
    <property type="entry name" value="ICL_PEPM"/>
    <property type="match status" value="1"/>
</dbReference>
<accession>A0A844QP69</accession>
<comment type="caution">
    <text evidence="1">The sequence shown here is derived from an EMBL/GenBank/DDBJ whole genome shotgun (WGS) entry which is preliminary data.</text>
</comment>
<evidence type="ECO:0000313" key="1">
    <source>
        <dbReference type="EMBL" id="MVA99750.1"/>
    </source>
</evidence>
<reference evidence="1 2" key="1">
    <citation type="submission" date="2019-12" db="EMBL/GenBank/DDBJ databases">
        <title>Nitratireductor arenosus sp. nov., Isolated from sea sand, Jeju island, South Korea.</title>
        <authorList>
            <person name="Kim W."/>
        </authorList>
    </citation>
    <scope>NUCLEOTIDE SEQUENCE [LARGE SCALE GENOMIC DNA]</scope>
    <source>
        <strain evidence="1 2">CAU 1489</strain>
    </source>
</reference>
<dbReference type="Gene3D" id="3.20.20.60">
    <property type="entry name" value="Phosphoenolpyruvate-binding domains"/>
    <property type="match status" value="1"/>
</dbReference>
<dbReference type="PANTHER" id="PTHR42905:SF5">
    <property type="entry name" value="CARBOXYVINYL-CARBOXYPHOSPHONATE PHOSPHORYLMUTASE, CHLOROPLASTIC"/>
    <property type="match status" value="1"/>
</dbReference>
<dbReference type="EMBL" id="WPHG01000007">
    <property type="protein sequence ID" value="MVA99750.1"/>
    <property type="molecule type" value="Genomic_DNA"/>
</dbReference>
<dbReference type="GO" id="GO:0016833">
    <property type="term" value="F:oxo-acid-lyase activity"/>
    <property type="evidence" value="ECO:0007669"/>
    <property type="project" value="UniProtKB-ARBA"/>
</dbReference>
<dbReference type="SUPFAM" id="SSF51621">
    <property type="entry name" value="Phosphoenolpyruvate/pyruvate domain"/>
    <property type="match status" value="1"/>
</dbReference>
<dbReference type="InterPro" id="IPR040442">
    <property type="entry name" value="Pyrv_kinase-like_dom_sf"/>
</dbReference>
<dbReference type="AlphaFoldDB" id="A0A844QP69"/>
<gene>
    <name evidence="1" type="ORF">GN330_21075</name>
</gene>
<dbReference type="InterPro" id="IPR015813">
    <property type="entry name" value="Pyrv/PenolPyrv_kinase-like_dom"/>
</dbReference>
<proteinExistence type="predicted"/>
<dbReference type="PROSITE" id="PS00161">
    <property type="entry name" value="ISOCITRATE_LYASE"/>
    <property type="match status" value="1"/>
</dbReference>
<dbReference type="RefSeq" id="WP_156715259.1">
    <property type="nucleotide sequence ID" value="NZ_WPHG01000007.1"/>
</dbReference>
<dbReference type="PANTHER" id="PTHR42905">
    <property type="entry name" value="PHOSPHOENOLPYRUVATE CARBOXYLASE"/>
    <property type="match status" value="1"/>
</dbReference>
<sequence>MSLRKRLQAPPILVAPGVYDALSGLIAEQAGAETVYLSGASIAYSRFGRPDIGLVSMSEVADTIAALRDRVGLPILVDADNGFGNALNVQRTVRVFERMGAGALQLEDQTMPKRCGHLDGKSLISTAEMAGKIRAACDARASEETLIIGRTDAIAVEGFEAALDRAEAYVEAGADMLFVEAPQSLAEIGEIVQRFKGRVPLMANMVEGGKTPAIDAAGLEALGYGLVIFPGGVVRAVAATARDYYANLLATGSNQGFRNRMFDFAGLNGVIGTPELLAEGKRYDAEDDQ</sequence>